<dbReference type="Gene3D" id="1.20.920.10">
    <property type="entry name" value="Bromodomain-like"/>
    <property type="match status" value="1"/>
</dbReference>
<dbReference type="PROSITE" id="PS50014">
    <property type="entry name" value="BROMODOMAIN_2"/>
    <property type="match status" value="1"/>
</dbReference>
<dbReference type="PANTHER" id="PTHR45926">
    <property type="entry name" value="OSJNBA0053K19.4 PROTEIN"/>
    <property type="match status" value="1"/>
</dbReference>
<dbReference type="OMA" id="INHWIAY"/>
<dbReference type="InterPro" id="IPR001487">
    <property type="entry name" value="Bromodomain"/>
</dbReference>
<protein>
    <recommendedName>
        <fullName evidence="3">Bromo domain-containing protein</fullName>
    </recommendedName>
</protein>
<evidence type="ECO:0000256" key="1">
    <source>
        <dbReference type="ARBA" id="ARBA00023117"/>
    </source>
</evidence>
<name>G0UCP5_TRYVY</name>
<dbReference type="VEuPathDB" id="TriTrypDB:TvY486_1110890"/>
<dbReference type="InterPro" id="IPR036427">
    <property type="entry name" value="Bromodomain-like_sf"/>
</dbReference>
<dbReference type="Pfam" id="PF00439">
    <property type="entry name" value="Bromodomain"/>
    <property type="match status" value="1"/>
</dbReference>
<keyword evidence="1 2" id="KW-0103">Bromodomain</keyword>
<proteinExistence type="predicted"/>
<dbReference type="AlphaFoldDB" id="G0UCP5"/>
<gene>
    <name evidence="4" type="ORF">TVY486_1110890</name>
</gene>
<evidence type="ECO:0000259" key="3">
    <source>
        <dbReference type="PROSITE" id="PS50014"/>
    </source>
</evidence>
<evidence type="ECO:0000313" key="4">
    <source>
        <dbReference type="EMBL" id="CCC53605.1"/>
    </source>
</evidence>
<dbReference type="EMBL" id="HE573027">
    <property type="protein sequence ID" value="CCC53605.1"/>
    <property type="molecule type" value="Genomic_DNA"/>
</dbReference>
<accession>G0UCP5</accession>
<sequence>MSVTGNKIVDEINYWISYVDCALEHPQPLPRGKHVYRSDLNAVPEVRDLYDCLYKLYTEEETSEHFREPVDALKLGVFNYYKVVTNAMSLRTILDRIAEGGRYSRAAEVMEDVELIWSNCKKFNGADSPFAIKAKECAVVLAKLRERLADEQLASPTEVDRLVHVISCADDTVISELETYFLREDPSLILRSGEVDISSLRVKHVRAMREILQRAGINH</sequence>
<organism evidence="4">
    <name type="scientific">Trypanosoma vivax (strain Y486)</name>
    <dbReference type="NCBI Taxonomy" id="1055687"/>
    <lineage>
        <taxon>Eukaryota</taxon>
        <taxon>Discoba</taxon>
        <taxon>Euglenozoa</taxon>
        <taxon>Kinetoplastea</taxon>
        <taxon>Metakinetoplastina</taxon>
        <taxon>Trypanosomatida</taxon>
        <taxon>Trypanosomatidae</taxon>
        <taxon>Trypanosoma</taxon>
        <taxon>Duttonella</taxon>
    </lineage>
</organism>
<dbReference type="PRINTS" id="PR00503">
    <property type="entry name" value="BROMODOMAIN"/>
</dbReference>
<feature type="domain" description="Bromo" evidence="3">
    <location>
        <begin position="58"/>
        <end position="131"/>
    </location>
</feature>
<dbReference type="CDD" id="cd04369">
    <property type="entry name" value="Bromodomain"/>
    <property type="match status" value="1"/>
</dbReference>
<dbReference type="InterPro" id="IPR018359">
    <property type="entry name" value="Bromodomain_CS"/>
</dbReference>
<dbReference type="SUPFAM" id="SSF47370">
    <property type="entry name" value="Bromodomain"/>
    <property type="match status" value="1"/>
</dbReference>
<reference evidence="4" key="1">
    <citation type="journal article" date="2012" name="Proc. Natl. Acad. Sci. U.S.A.">
        <title>Antigenic diversity is generated by distinct evolutionary mechanisms in African trypanosome species.</title>
        <authorList>
            <person name="Jackson A.P."/>
            <person name="Berry A."/>
            <person name="Aslett M."/>
            <person name="Allison H.C."/>
            <person name="Burton P."/>
            <person name="Vavrova-Anderson J."/>
            <person name="Brown R."/>
            <person name="Browne H."/>
            <person name="Corton N."/>
            <person name="Hauser H."/>
            <person name="Gamble J."/>
            <person name="Gilderthorp R."/>
            <person name="Marcello L."/>
            <person name="McQuillan J."/>
            <person name="Otto T.D."/>
            <person name="Quail M.A."/>
            <person name="Sanders M.J."/>
            <person name="van Tonder A."/>
            <person name="Ginger M.L."/>
            <person name="Field M.C."/>
            <person name="Barry J.D."/>
            <person name="Hertz-Fowler C."/>
            <person name="Berriman M."/>
        </authorList>
    </citation>
    <scope>NUCLEOTIDE SEQUENCE</scope>
    <source>
        <strain evidence="4">Y486</strain>
    </source>
</reference>
<dbReference type="SMART" id="SM00297">
    <property type="entry name" value="BROMO"/>
    <property type="match status" value="1"/>
</dbReference>
<evidence type="ECO:0000256" key="2">
    <source>
        <dbReference type="PROSITE-ProRule" id="PRU00035"/>
    </source>
</evidence>
<dbReference type="PROSITE" id="PS00633">
    <property type="entry name" value="BROMODOMAIN_1"/>
    <property type="match status" value="1"/>
</dbReference>